<organism evidence="2 3">
    <name type="scientific">Christiangramia aestuarii</name>
    <dbReference type="NCBI Taxonomy" id="1028746"/>
    <lineage>
        <taxon>Bacteria</taxon>
        <taxon>Pseudomonadati</taxon>
        <taxon>Bacteroidota</taxon>
        <taxon>Flavobacteriia</taxon>
        <taxon>Flavobacteriales</taxon>
        <taxon>Flavobacteriaceae</taxon>
        <taxon>Christiangramia</taxon>
    </lineage>
</organism>
<evidence type="ECO:0000313" key="3">
    <source>
        <dbReference type="Proteomes" id="UP000460416"/>
    </source>
</evidence>
<dbReference type="CDD" id="cd00493">
    <property type="entry name" value="FabA_FabZ"/>
    <property type="match status" value="1"/>
</dbReference>
<dbReference type="EMBL" id="VJVW01000003">
    <property type="protein sequence ID" value="MUP42812.1"/>
    <property type="molecule type" value="Genomic_DNA"/>
</dbReference>
<protein>
    <submittedName>
        <fullName evidence="2">Hydroxymyristoyl-ACP dehydratase</fullName>
    </submittedName>
</protein>
<dbReference type="OrthoDB" id="9772788at2"/>
<dbReference type="GO" id="GO:0016829">
    <property type="term" value="F:lyase activity"/>
    <property type="evidence" value="ECO:0007669"/>
    <property type="project" value="UniProtKB-KW"/>
</dbReference>
<keyword evidence="3" id="KW-1185">Reference proteome</keyword>
<name>A0A7K1LPT8_9FLAO</name>
<dbReference type="InterPro" id="IPR013114">
    <property type="entry name" value="FabA_FabZ"/>
</dbReference>
<sequence length="151" mass="16990">MDKTTILDQLPYSPPFLFVDEIYSVNDNSISGGYFFDSDLDFYRGHFKKAPVTPGVILTECMAQIGVVCLGIYLNSLENMAAENSHFALSSTDIEFLKPVFPGEKVRVEAEKQYFRFHKLKSKVEMFNEKGELVCRGIIAGMILKSNNSGK</sequence>
<comment type="caution">
    <text evidence="2">The sequence shown here is derived from an EMBL/GenBank/DDBJ whole genome shotgun (WGS) entry which is preliminary data.</text>
</comment>
<dbReference type="Proteomes" id="UP000460416">
    <property type="component" value="Unassembled WGS sequence"/>
</dbReference>
<evidence type="ECO:0000256" key="1">
    <source>
        <dbReference type="ARBA" id="ARBA00023239"/>
    </source>
</evidence>
<dbReference type="Pfam" id="PF07977">
    <property type="entry name" value="FabA"/>
    <property type="match status" value="1"/>
</dbReference>
<dbReference type="InterPro" id="IPR029069">
    <property type="entry name" value="HotDog_dom_sf"/>
</dbReference>
<dbReference type="PANTHER" id="PTHR30272:SF1">
    <property type="entry name" value="3-HYDROXYACYL-[ACYL-CARRIER-PROTEIN] DEHYDRATASE"/>
    <property type="match status" value="1"/>
</dbReference>
<dbReference type="Gene3D" id="3.10.129.10">
    <property type="entry name" value="Hotdog Thioesterase"/>
    <property type="match status" value="1"/>
</dbReference>
<dbReference type="RefSeq" id="WP_156276324.1">
    <property type="nucleotide sequence ID" value="NZ_BAABGI010000003.1"/>
</dbReference>
<proteinExistence type="predicted"/>
<evidence type="ECO:0000313" key="2">
    <source>
        <dbReference type="EMBL" id="MUP42812.1"/>
    </source>
</evidence>
<dbReference type="PANTHER" id="PTHR30272">
    <property type="entry name" value="3-HYDROXYACYL-[ACYL-CARRIER-PROTEIN] DEHYDRATASE"/>
    <property type="match status" value="1"/>
</dbReference>
<keyword evidence="1" id="KW-0456">Lyase</keyword>
<dbReference type="SUPFAM" id="SSF54637">
    <property type="entry name" value="Thioesterase/thiol ester dehydrase-isomerase"/>
    <property type="match status" value="1"/>
</dbReference>
<dbReference type="AlphaFoldDB" id="A0A7K1LPT8"/>
<gene>
    <name evidence="2" type="ORF">FLP08_09510</name>
</gene>
<reference evidence="2 3" key="1">
    <citation type="submission" date="2019-07" db="EMBL/GenBank/DDBJ databases">
        <title>Gramella aestuarii sp. nov., isolated from a tidal flat, and emended description of Gramella echinicola.</title>
        <authorList>
            <person name="Liu L."/>
        </authorList>
    </citation>
    <scope>NUCLEOTIDE SEQUENCE [LARGE SCALE GENOMIC DNA]</scope>
    <source>
        <strain evidence="2 3">BS12</strain>
    </source>
</reference>
<accession>A0A7K1LPT8</accession>